<feature type="compositionally biased region" description="Low complexity" evidence="1">
    <location>
        <begin position="545"/>
        <end position="559"/>
    </location>
</feature>
<evidence type="ECO:0000313" key="3">
    <source>
        <dbReference type="EMBL" id="EEZ98619.2"/>
    </source>
</evidence>
<feature type="domain" description="KANSL3 helical" evidence="2">
    <location>
        <begin position="110"/>
        <end position="227"/>
    </location>
</feature>
<dbReference type="EMBL" id="KQ971312">
    <property type="protein sequence ID" value="EEZ98619.2"/>
    <property type="molecule type" value="Genomic_DNA"/>
</dbReference>
<reference evidence="3 4" key="1">
    <citation type="journal article" date="2008" name="Nature">
        <title>The genome of the model beetle and pest Tribolium castaneum.</title>
        <authorList>
            <consortium name="Tribolium Genome Sequencing Consortium"/>
            <person name="Richards S."/>
            <person name="Gibbs R.A."/>
            <person name="Weinstock G.M."/>
            <person name="Brown S.J."/>
            <person name="Denell R."/>
            <person name="Beeman R.W."/>
            <person name="Gibbs R."/>
            <person name="Beeman R.W."/>
            <person name="Brown S.J."/>
            <person name="Bucher G."/>
            <person name="Friedrich M."/>
            <person name="Grimmelikhuijzen C.J."/>
            <person name="Klingler M."/>
            <person name="Lorenzen M."/>
            <person name="Richards S."/>
            <person name="Roth S."/>
            <person name="Schroder R."/>
            <person name="Tautz D."/>
            <person name="Zdobnov E.M."/>
            <person name="Muzny D."/>
            <person name="Gibbs R.A."/>
            <person name="Weinstock G.M."/>
            <person name="Attaway T."/>
            <person name="Bell S."/>
            <person name="Buhay C.J."/>
            <person name="Chandrabose M.N."/>
            <person name="Chavez D."/>
            <person name="Clerk-Blankenburg K.P."/>
            <person name="Cree A."/>
            <person name="Dao M."/>
            <person name="Davis C."/>
            <person name="Chacko J."/>
            <person name="Dinh H."/>
            <person name="Dugan-Rocha S."/>
            <person name="Fowler G."/>
            <person name="Garner T.T."/>
            <person name="Garnes J."/>
            <person name="Gnirke A."/>
            <person name="Hawes A."/>
            <person name="Hernandez J."/>
            <person name="Hines S."/>
            <person name="Holder M."/>
            <person name="Hume J."/>
            <person name="Jhangiani S.N."/>
            <person name="Joshi V."/>
            <person name="Khan Z.M."/>
            <person name="Jackson L."/>
            <person name="Kovar C."/>
            <person name="Kowis A."/>
            <person name="Lee S."/>
            <person name="Lewis L.R."/>
            <person name="Margolis J."/>
            <person name="Morgan M."/>
            <person name="Nazareth L.V."/>
            <person name="Nguyen N."/>
            <person name="Okwuonu G."/>
            <person name="Parker D."/>
            <person name="Richards S."/>
            <person name="Ruiz S.J."/>
            <person name="Santibanez J."/>
            <person name="Savard J."/>
            <person name="Scherer S.E."/>
            <person name="Schneider B."/>
            <person name="Sodergren E."/>
            <person name="Tautz D."/>
            <person name="Vattahil S."/>
            <person name="Villasana D."/>
            <person name="White C.S."/>
            <person name="Wright R."/>
            <person name="Park Y."/>
            <person name="Beeman R.W."/>
            <person name="Lord J."/>
            <person name="Oppert B."/>
            <person name="Lorenzen M."/>
            <person name="Brown S."/>
            <person name="Wang L."/>
            <person name="Savard J."/>
            <person name="Tautz D."/>
            <person name="Richards S."/>
            <person name="Weinstock G."/>
            <person name="Gibbs R.A."/>
            <person name="Liu Y."/>
            <person name="Worley K."/>
            <person name="Weinstock G."/>
            <person name="Elsik C.G."/>
            <person name="Reese J.T."/>
            <person name="Elhaik E."/>
            <person name="Landan G."/>
            <person name="Graur D."/>
            <person name="Arensburger P."/>
            <person name="Atkinson P."/>
            <person name="Beeman R.W."/>
            <person name="Beidler J."/>
            <person name="Brown S.J."/>
            <person name="Demuth J.P."/>
            <person name="Drury D.W."/>
            <person name="Du Y.Z."/>
            <person name="Fujiwara H."/>
            <person name="Lorenzen M."/>
            <person name="Maselli V."/>
            <person name="Osanai M."/>
            <person name="Park Y."/>
            <person name="Robertson H.M."/>
            <person name="Tu Z."/>
            <person name="Wang J.J."/>
            <person name="Wang S."/>
            <person name="Richards S."/>
            <person name="Song H."/>
            <person name="Zhang L."/>
            <person name="Sodergren E."/>
            <person name="Werner D."/>
            <person name="Stanke M."/>
            <person name="Morgenstern B."/>
            <person name="Solovyev V."/>
            <person name="Kosarev P."/>
            <person name="Brown G."/>
            <person name="Chen H.C."/>
            <person name="Ermolaeva O."/>
            <person name="Hlavina W."/>
            <person name="Kapustin Y."/>
            <person name="Kiryutin B."/>
            <person name="Kitts P."/>
            <person name="Maglott D."/>
            <person name="Pruitt K."/>
            <person name="Sapojnikov V."/>
            <person name="Souvorov A."/>
            <person name="Mackey A.J."/>
            <person name="Waterhouse R.M."/>
            <person name="Wyder S."/>
            <person name="Zdobnov E.M."/>
            <person name="Zdobnov E.M."/>
            <person name="Wyder S."/>
            <person name="Kriventseva E.V."/>
            <person name="Kadowaki T."/>
            <person name="Bork P."/>
            <person name="Aranda M."/>
            <person name="Bao R."/>
            <person name="Beermann A."/>
            <person name="Berns N."/>
            <person name="Bolognesi R."/>
            <person name="Bonneton F."/>
            <person name="Bopp D."/>
            <person name="Brown S.J."/>
            <person name="Bucher G."/>
            <person name="Butts T."/>
            <person name="Chaumot A."/>
            <person name="Denell R.E."/>
            <person name="Ferrier D.E."/>
            <person name="Friedrich M."/>
            <person name="Gordon C.M."/>
            <person name="Jindra M."/>
            <person name="Klingler M."/>
            <person name="Lan Q."/>
            <person name="Lattorff H.M."/>
            <person name="Laudet V."/>
            <person name="von Levetsow C."/>
            <person name="Liu Z."/>
            <person name="Lutz R."/>
            <person name="Lynch J.A."/>
            <person name="da Fonseca R.N."/>
            <person name="Posnien N."/>
            <person name="Reuter R."/>
            <person name="Roth S."/>
            <person name="Savard J."/>
            <person name="Schinko J.B."/>
            <person name="Schmitt C."/>
            <person name="Schoppmeier M."/>
            <person name="Schroder R."/>
            <person name="Shippy T.D."/>
            <person name="Simonnet F."/>
            <person name="Marques-Souza H."/>
            <person name="Tautz D."/>
            <person name="Tomoyasu Y."/>
            <person name="Trauner J."/>
            <person name="Van der Zee M."/>
            <person name="Vervoort M."/>
            <person name="Wittkopp N."/>
            <person name="Wimmer E.A."/>
            <person name="Yang X."/>
            <person name="Jones A.K."/>
            <person name="Sattelle D.B."/>
            <person name="Ebert P.R."/>
            <person name="Nelson D."/>
            <person name="Scott J.G."/>
            <person name="Beeman R.W."/>
            <person name="Muthukrishnan S."/>
            <person name="Kramer K.J."/>
            <person name="Arakane Y."/>
            <person name="Beeman R.W."/>
            <person name="Zhu Q."/>
            <person name="Hogenkamp D."/>
            <person name="Dixit R."/>
            <person name="Oppert B."/>
            <person name="Jiang H."/>
            <person name="Zou Z."/>
            <person name="Marshall J."/>
            <person name="Elpidina E."/>
            <person name="Vinokurov K."/>
            <person name="Oppert C."/>
            <person name="Zou Z."/>
            <person name="Evans J."/>
            <person name="Lu Z."/>
            <person name="Zhao P."/>
            <person name="Sumathipala N."/>
            <person name="Altincicek B."/>
            <person name="Vilcinskas A."/>
            <person name="Williams M."/>
            <person name="Hultmark D."/>
            <person name="Hetru C."/>
            <person name="Jiang H."/>
            <person name="Grimmelikhuijzen C.J."/>
            <person name="Hauser F."/>
            <person name="Cazzamali G."/>
            <person name="Williamson M."/>
            <person name="Park Y."/>
            <person name="Li B."/>
            <person name="Tanaka Y."/>
            <person name="Predel R."/>
            <person name="Neupert S."/>
            <person name="Schachtner J."/>
            <person name="Verleyen P."/>
            <person name="Raible F."/>
            <person name="Bork P."/>
            <person name="Friedrich M."/>
            <person name="Walden K.K."/>
            <person name="Robertson H.M."/>
            <person name="Angeli S."/>
            <person name="Foret S."/>
            <person name="Bucher G."/>
            <person name="Schuetz S."/>
            <person name="Maleszka R."/>
            <person name="Wimmer E.A."/>
            <person name="Beeman R.W."/>
            <person name="Lorenzen M."/>
            <person name="Tomoyasu Y."/>
            <person name="Miller S.C."/>
            <person name="Grossmann D."/>
            <person name="Bucher G."/>
        </authorList>
    </citation>
    <scope>NUCLEOTIDE SEQUENCE [LARGE SCALE GENOMIC DNA]</scope>
    <source>
        <strain evidence="3 4">Georgia GA2</strain>
    </source>
</reference>
<feature type="compositionally biased region" description="Low complexity" evidence="1">
    <location>
        <begin position="589"/>
        <end position="612"/>
    </location>
</feature>
<dbReference type="ESTHER" id="trica-d6wac8">
    <property type="family name" value="NLS3-Tex30"/>
</dbReference>
<evidence type="ECO:0000256" key="1">
    <source>
        <dbReference type="SAM" id="MobiDB-lite"/>
    </source>
</evidence>
<dbReference type="Proteomes" id="UP000007266">
    <property type="component" value="Linkage group 2"/>
</dbReference>
<accession>D6WAC8</accession>
<dbReference type="AlphaFoldDB" id="D6WAC8"/>
<feature type="region of interest" description="Disordered" evidence="1">
    <location>
        <begin position="893"/>
        <end position="932"/>
    </location>
</feature>
<dbReference type="Pfam" id="PF23154">
    <property type="entry name" value="KANSL3_1st"/>
    <property type="match status" value="1"/>
</dbReference>
<dbReference type="PANTHER" id="PTHR13136:SF16">
    <property type="entry name" value="KAT8 REGULATORY NSL COMPLEX SUBUNIT 3"/>
    <property type="match status" value="1"/>
</dbReference>
<evidence type="ECO:0000313" key="4">
    <source>
        <dbReference type="Proteomes" id="UP000007266"/>
    </source>
</evidence>
<feature type="region of interest" description="Disordered" evidence="1">
    <location>
        <begin position="588"/>
        <end position="612"/>
    </location>
</feature>
<keyword evidence="4" id="KW-1185">Reference proteome</keyword>
<proteinExistence type="predicted"/>
<feature type="compositionally biased region" description="Basic and acidic residues" evidence="1">
    <location>
        <begin position="896"/>
        <end position="912"/>
    </location>
</feature>
<feature type="region of interest" description="Disordered" evidence="1">
    <location>
        <begin position="469"/>
        <end position="567"/>
    </location>
</feature>
<organism evidence="3 4">
    <name type="scientific">Tribolium castaneum</name>
    <name type="common">Red flour beetle</name>
    <dbReference type="NCBI Taxonomy" id="7070"/>
    <lineage>
        <taxon>Eukaryota</taxon>
        <taxon>Metazoa</taxon>
        <taxon>Ecdysozoa</taxon>
        <taxon>Arthropoda</taxon>
        <taxon>Hexapoda</taxon>
        <taxon>Insecta</taxon>
        <taxon>Pterygota</taxon>
        <taxon>Neoptera</taxon>
        <taxon>Endopterygota</taxon>
        <taxon>Coleoptera</taxon>
        <taxon>Polyphaga</taxon>
        <taxon>Cucujiformia</taxon>
        <taxon>Tenebrionidae</taxon>
        <taxon>Tenebrionidae incertae sedis</taxon>
        <taxon>Tribolium</taxon>
    </lineage>
</organism>
<dbReference type="HOGENOM" id="CLU_312248_0_0_1"/>
<dbReference type="SUPFAM" id="SSF53474">
    <property type="entry name" value="alpha/beta-Hydrolases"/>
    <property type="match status" value="1"/>
</dbReference>
<dbReference type="InterPro" id="IPR026555">
    <property type="entry name" value="NSL3/Tex30"/>
</dbReference>
<sequence>MVVGSDGRFAYTNHLFNPYEREHWWIPMDHCYARPWNWRPESTFLRPTKTLFMPKVPPGRKKAINPLAPIQECDDVIDVVTDSEEPTPIYDKAKAKHLMEECEKHAAMARVDEGNEDWEESVSRLNWNTTQNRLFNGVVNILNADHLARLAHSDSSNEAIARRVTIDKSVERMRRLMATVSWDPKYTQWLHQILIDHLSTSYLAAYLDILQTLRSKLPTFVDKMMGAANSSKLSILSYETLFPLLKRPWDPVASSLMQDKPKKLPGNPVIVVVPSTPISSKRMLKWINLLSNLATVITVPANYGGGLHKTTMMNCVDQMFVITRNKIQDIRLDYPGRSIVLAGFGFGATLALQIAQVEQVLCVISIGFSLLTADGKRGEVDDNLLELQCPILFVIGQCSNTSLQEDMEDLRERMRVETGLIVVGNADDNLRVSKKKKKAEGITQSIVDRCVADEIGEFISGVILSPYPPQLRQSPTNLTTEGLVSKKLKSERKRYNSNTSSIDSEPPSPTPRISRPGQNSSHLGRPPGSKSKAKMEAKWAAQGIPSSPSNSPPHLSNTPDTSSNDSILTDKLSLTNFDPSPVVKKLKTLKPTVVSPEKTTTNQHTSTSNQNTAKAMGLQNRLSGLLQGDVSTLIQPSMVKSNSSGIKENVKITGGLNPKFFSNNGKMVDMSKVSVINPKSNNANSLVLLPDGKIKSYAPSVKVPGGRYITSKRQLLGNKPPKTVKKVSYISQPMQTNLSPPTNLTTQDIMNLPIIFADDNQILDNTLTQPEMKPVPSSPNSKLSANTGSKFMLINNKPSNFIISPNPKPSVSQPAKATPKYTKIILSSKQTATSNVVKKITNLPSEISVRKVTPSETATISQSEELDLENEIAASTLYKRKVESTDAECLEIVSNKPEEEKLEGESVKRTAEEANIDNDESTPCKVSKVETA</sequence>
<feature type="compositionally biased region" description="Polar residues" evidence="1">
    <location>
        <begin position="471"/>
        <end position="482"/>
    </location>
</feature>
<reference evidence="3 4" key="2">
    <citation type="journal article" date="2010" name="Nucleic Acids Res.">
        <title>BeetleBase in 2010: revisions to provide comprehensive genomic information for Tribolium castaneum.</title>
        <authorList>
            <person name="Kim H.S."/>
            <person name="Murphy T."/>
            <person name="Xia J."/>
            <person name="Caragea D."/>
            <person name="Park Y."/>
            <person name="Beeman R.W."/>
            <person name="Lorenzen M.D."/>
            <person name="Butcher S."/>
            <person name="Manak J.R."/>
            <person name="Brown S.J."/>
        </authorList>
    </citation>
    <scope>GENOME REANNOTATION</scope>
    <source>
        <strain evidence="3 4">Georgia GA2</strain>
    </source>
</reference>
<dbReference type="InterPro" id="IPR056519">
    <property type="entry name" value="KANSL3_1st"/>
</dbReference>
<protein>
    <submittedName>
        <fullName evidence="3">KAT8 regulatory NSL complex subunit 3-like Protein</fullName>
    </submittedName>
</protein>
<dbReference type="PANTHER" id="PTHR13136">
    <property type="entry name" value="TESTIS DEVELOPMENT PROTEIN PRTD"/>
    <property type="match status" value="1"/>
</dbReference>
<name>D6WAC8_TRICA</name>
<evidence type="ECO:0000259" key="2">
    <source>
        <dbReference type="Pfam" id="PF23154"/>
    </source>
</evidence>
<dbReference type="InterPro" id="IPR029058">
    <property type="entry name" value="AB_hydrolase_fold"/>
</dbReference>
<dbReference type="Gene3D" id="3.40.50.1820">
    <property type="entry name" value="alpha/beta hydrolase"/>
    <property type="match status" value="1"/>
</dbReference>
<gene>
    <name evidence="3" type="primary">AUGUSTUS-3.0.2_01142</name>
    <name evidence="3" type="ORF">TcasGA2_TC001142</name>
</gene>